<name>Q6ASY6_ORYSJ</name>
<proteinExistence type="inferred from homology"/>
<dbReference type="EMBL" id="AC146521">
    <property type="protein sequence ID" value="AAT85310.1"/>
    <property type="molecule type" value="Genomic_DNA"/>
</dbReference>
<dbReference type="GO" id="GO:1990904">
    <property type="term" value="C:ribonucleoprotein complex"/>
    <property type="evidence" value="ECO:0007669"/>
    <property type="project" value="UniProtKB-KW"/>
</dbReference>
<keyword evidence="2 5" id="KW-0689">Ribosomal protein</keyword>
<evidence type="ECO:0000313" key="5">
    <source>
        <dbReference type="EMBL" id="AAT85310.1"/>
    </source>
</evidence>
<dbReference type="HAMAP" id="MF_01310">
    <property type="entry name" value="Ribosomal_uS11"/>
    <property type="match status" value="1"/>
</dbReference>
<evidence type="ECO:0000256" key="1">
    <source>
        <dbReference type="ARBA" id="ARBA00006194"/>
    </source>
</evidence>
<evidence type="ECO:0000256" key="2">
    <source>
        <dbReference type="ARBA" id="ARBA00022980"/>
    </source>
</evidence>
<comment type="similarity">
    <text evidence="1">Belongs to the universal ribosomal protein uS11 family.</text>
</comment>
<reference evidence="6" key="1">
    <citation type="journal article" date="2005" name="Nature">
        <title>The map-based sequence of the rice genome.</title>
        <authorList>
            <consortium name="International rice genome sequencing project (IRGSP)"/>
            <person name="Matsumoto T."/>
            <person name="Wu J."/>
            <person name="Kanamori H."/>
            <person name="Katayose Y."/>
            <person name="Fujisawa M."/>
            <person name="Namiki N."/>
            <person name="Mizuno H."/>
            <person name="Yamamoto K."/>
            <person name="Antonio B.A."/>
            <person name="Baba T."/>
            <person name="Sakata K."/>
            <person name="Nagamura Y."/>
            <person name="Aoki H."/>
            <person name="Arikawa K."/>
            <person name="Arita K."/>
            <person name="Bito T."/>
            <person name="Chiden Y."/>
            <person name="Fujitsuka N."/>
            <person name="Fukunaka R."/>
            <person name="Hamada M."/>
            <person name="Harada C."/>
            <person name="Hayashi A."/>
            <person name="Hijishita S."/>
            <person name="Honda M."/>
            <person name="Hosokawa S."/>
            <person name="Ichikawa Y."/>
            <person name="Idonuma A."/>
            <person name="Iijima M."/>
            <person name="Ikeda M."/>
            <person name="Ikeno M."/>
            <person name="Ito K."/>
            <person name="Ito S."/>
            <person name="Ito T."/>
            <person name="Ito Y."/>
            <person name="Ito Y."/>
            <person name="Iwabuchi A."/>
            <person name="Kamiya K."/>
            <person name="Karasawa W."/>
            <person name="Kurita K."/>
            <person name="Katagiri S."/>
            <person name="Kikuta A."/>
            <person name="Kobayashi H."/>
            <person name="Kobayashi N."/>
            <person name="Machita K."/>
            <person name="Maehara T."/>
            <person name="Masukawa M."/>
            <person name="Mizubayashi T."/>
            <person name="Mukai Y."/>
            <person name="Nagasaki H."/>
            <person name="Nagata Y."/>
            <person name="Naito S."/>
            <person name="Nakashima M."/>
            <person name="Nakama Y."/>
            <person name="Nakamichi Y."/>
            <person name="Nakamura M."/>
            <person name="Meguro A."/>
            <person name="Negishi M."/>
            <person name="Ohta I."/>
            <person name="Ohta T."/>
            <person name="Okamoto M."/>
            <person name="Ono N."/>
            <person name="Saji S."/>
            <person name="Sakaguchi M."/>
            <person name="Sakai K."/>
            <person name="Shibata M."/>
            <person name="Shimokawa T."/>
            <person name="Song J."/>
            <person name="Takazaki Y."/>
            <person name="Terasawa K."/>
            <person name="Tsugane M."/>
            <person name="Tsuji K."/>
            <person name="Ueda S."/>
            <person name="Waki K."/>
            <person name="Yamagata H."/>
            <person name="Yamamoto M."/>
            <person name="Yamamoto S."/>
            <person name="Yamane H."/>
            <person name="Yoshiki S."/>
            <person name="Yoshihara R."/>
            <person name="Yukawa K."/>
            <person name="Zhong H."/>
            <person name="Yano M."/>
            <person name="Yuan Q."/>
            <person name="Ouyang S."/>
            <person name="Liu J."/>
            <person name="Jones K.M."/>
            <person name="Gansberger K."/>
            <person name="Moffat K."/>
            <person name="Hill J."/>
            <person name="Bera J."/>
            <person name="Fadrosh D."/>
            <person name="Jin S."/>
            <person name="Johri S."/>
            <person name="Kim M."/>
            <person name="Overton L."/>
            <person name="Reardon M."/>
            <person name="Tsitrin T."/>
            <person name="Vuong H."/>
            <person name="Weaver B."/>
            <person name="Ciecko A."/>
            <person name="Tallon L."/>
            <person name="Jackson J."/>
            <person name="Pai G."/>
            <person name="Aken S.V."/>
            <person name="Utterback T."/>
            <person name="Reidmuller S."/>
            <person name="Feldblyum T."/>
            <person name="Hsiao J."/>
            <person name="Zismann V."/>
            <person name="Iobst S."/>
            <person name="de Vazeille A.R."/>
            <person name="Buell C.R."/>
            <person name="Ying K."/>
            <person name="Li Y."/>
            <person name="Lu T."/>
            <person name="Huang Y."/>
            <person name="Zhao Q."/>
            <person name="Feng Q."/>
            <person name="Zhang L."/>
            <person name="Zhu J."/>
            <person name="Weng Q."/>
            <person name="Mu J."/>
            <person name="Lu Y."/>
            <person name="Fan D."/>
            <person name="Liu Y."/>
            <person name="Guan J."/>
            <person name="Zhang Y."/>
            <person name="Yu S."/>
            <person name="Liu X."/>
            <person name="Zhang Y."/>
            <person name="Hong G."/>
            <person name="Han B."/>
            <person name="Choisne N."/>
            <person name="Demange N."/>
            <person name="Orjeda G."/>
            <person name="Samain S."/>
            <person name="Cattolico L."/>
            <person name="Pelletier E."/>
            <person name="Couloux A."/>
            <person name="Segurens B."/>
            <person name="Wincker P."/>
            <person name="D'Hont A."/>
            <person name="Scarpelli C."/>
            <person name="Weissenbach J."/>
            <person name="Salanoubat M."/>
            <person name="Quetier F."/>
            <person name="Yu Y."/>
            <person name="Kim H.R."/>
            <person name="Rambo T."/>
            <person name="Currie J."/>
            <person name="Collura K."/>
            <person name="Luo M."/>
            <person name="Yang T."/>
            <person name="Ammiraju J.S.S."/>
            <person name="Engler F."/>
            <person name="Soderlund C."/>
            <person name="Wing R.A."/>
            <person name="Palmer L.E."/>
            <person name="de la Bastide M."/>
            <person name="Spiegel L."/>
            <person name="Nascimento L."/>
            <person name="Zutavern T."/>
            <person name="O'Shaughnessy A."/>
            <person name="Dike S."/>
            <person name="Dedhia N."/>
            <person name="Preston R."/>
            <person name="Balija V."/>
            <person name="McCombie W.R."/>
            <person name="Chow T."/>
            <person name="Chen H."/>
            <person name="Chung M."/>
            <person name="Chen C."/>
            <person name="Shaw J."/>
            <person name="Wu H."/>
            <person name="Hsiao K."/>
            <person name="Chao Y."/>
            <person name="Chu M."/>
            <person name="Cheng C."/>
            <person name="Hour A."/>
            <person name="Lee P."/>
            <person name="Lin S."/>
            <person name="Lin Y."/>
            <person name="Liou J."/>
            <person name="Liu S."/>
            <person name="Hsing Y."/>
            <person name="Raghuvanshi S."/>
            <person name="Mohanty A."/>
            <person name="Bharti A.K."/>
            <person name="Gaur A."/>
            <person name="Gupta V."/>
            <person name="Kumar D."/>
            <person name="Ravi V."/>
            <person name="Vij S."/>
            <person name="Kapur A."/>
            <person name="Khurana P."/>
            <person name="Khurana P."/>
            <person name="Khurana J.P."/>
            <person name="Tyagi A.K."/>
            <person name="Gaikwad K."/>
            <person name="Singh A."/>
            <person name="Dalal V."/>
            <person name="Srivastava S."/>
            <person name="Dixit A."/>
            <person name="Pal A.K."/>
            <person name="Ghazi I.A."/>
            <person name="Yadav M."/>
            <person name="Pandit A."/>
            <person name="Bhargava A."/>
            <person name="Sureshbabu K."/>
            <person name="Batra K."/>
            <person name="Sharma T.R."/>
            <person name="Mohapatra T."/>
            <person name="Singh N.K."/>
            <person name="Messing J."/>
            <person name="Nelson A.B."/>
            <person name="Fuks G."/>
            <person name="Kavchok S."/>
            <person name="Keizer G."/>
            <person name="Linton E."/>
            <person name="Llaca V."/>
            <person name="Song R."/>
            <person name="Tanyolac B."/>
            <person name="Young S."/>
            <person name="Ho-Il K."/>
            <person name="Hahn J.H."/>
            <person name="Sangsakoo G."/>
            <person name="Vanavichit A."/>
            <person name="de Mattos Luiz.A.T."/>
            <person name="Zimmer P.D."/>
            <person name="Malone G."/>
            <person name="Dellagostin O."/>
            <person name="de Oliveira A.C."/>
            <person name="Bevan M."/>
            <person name="Bancroft I."/>
            <person name="Minx P."/>
            <person name="Cordum H."/>
            <person name="Wilson R."/>
            <person name="Cheng Z."/>
            <person name="Jin W."/>
            <person name="Jiang J."/>
            <person name="Leong S.A."/>
            <person name="Iwama H."/>
            <person name="Gojobori T."/>
            <person name="Itoh T."/>
            <person name="Niimura Y."/>
            <person name="Fujii Y."/>
            <person name="Habara T."/>
            <person name="Sakai H."/>
            <person name="Sato Y."/>
            <person name="Wilson G."/>
            <person name="Kumar K."/>
            <person name="McCouch S."/>
            <person name="Juretic N."/>
            <person name="Hoen D."/>
            <person name="Wright S."/>
            <person name="Bruskiewich R."/>
            <person name="Bureau T."/>
            <person name="Miyao A."/>
            <person name="Hirochika H."/>
            <person name="Nishikawa T."/>
            <person name="Kadowaki K."/>
            <person name="Sugiura M."/>
            <person name="Burr B."/>
            <person name="Sasaki T."/>
        </authorList>
    </citation>
    <scope>NUCLEOTIDE SEQUENCE [LARGE SCALE GENOMIC DNA]</scope>
    <source>
        <strain evidence="6">cv. Nipponbare</strain>
    </source>
</reference>
<accession>Q6ASY6</accession>
<dbReference type="InterPro" id="IPR001971">
    <property type="entry name" value="Ribosomal_uS11"/>
</dbReference>
<protein>
    <submittedName>
        <fullName evidence="5">Small subunit ribosomal protein, putative</fullName>
    </submittedName>
</protein>
<dbReference type="InterPro" id="IPR036967">
    <property type="entry name" value="Ribosomal_uS11_sf"/>
</dbReference>
<dbReference type="GO" id="GO:0003735">
    <property type="term" value="F:structural constituent of ribosome"/>
    <property type="evidence" value="ECO:0007669"/>
    <property type="project" value="InterPro"/>
</dbReference>
<evidence type="ECO:0000313" key="6">
    <source>
        <dbReference type="Proteomes" id="UP000000763"/>
    </source>
</evidence>
<keyword evidence="3" id="KW-0687">Ribonucleoprotein</keyword>
<dbReference type="PANTHER" id="PTHR11759">
    <property type="entry name" value="40S RIBOSOMAL PROTEIN S14/30S RIBOSOMAL PROTEIN S11"/>
    <property type="match status" value="1"/>
</dbReference>
<organism evidence="5 6">
    <name type="scientific">Oryza sativa subsp. japonica</name>
    <name type="common">Rice</name>
    <dbReference type="NCBI Taxonomy" id="39947"/>
    <lineage>
        <taxon>Eukaryota</taxon>
        <taxon>Viridiplantae</taxon>
        <taxon>Streptophyta</taxon>
        <taxon>Embryophyta</taxon>
        <taxon>Tracheophyta</taxon>
        <taxon>Spermatophyta</taxon>
        <taxon>Magnoliopsida</taxon>
        <taxon>Liliopsida</taxon>
        <taxon>Poales</taxon>
        <taxon>Poaceae</taxon>
        <taxon>BOP clade</taxon>
        <taxon>Oryzoideae</taxon>
        <taxon>Oryzeae</taxon>
        <taxon>Oryzinae</taxon>
        <taxon>Oryza</taxon>
        <taxon>Oryza sativa</taxon>
    </lineage>
</organism>
<dbReference type="SUPFAM" id="SSF53137">
    <property type="entry name" value="Translational machinery components"/>
    <property type="match status" value="1"/>
</dbReference>
<dbReference type="Proteomes" id="UP000000763">
    <property type="component" value="Chromosome 3"/>
</dbReference>
<feature type="region of interest" description="Disordered" evidence="4">
    <location>
        <begin position="62"/>
        <end position="102"/>
    </location>
</feature>
<evidence type="ECO:0000256" key="4">
    <source>
        <dbReference type="SAM" id="MobiDB-lite"/>
    </source>
</evidence>
<sequence length="366" mass="40013">MPIFSGQRDHLLAYWAHLSASVRIPNSSPPLENPMHSLPPPAAASLPILLLLRRRRRREVHLCSGSGDTASEERRGGGEGVRVRPGLGTTSKPASPPVPLDPGRAFSGDLTAMASRRLFASLLRSTAAPRTPSTPGCLFNRAAAAAYSSSAPYNGQGFPLPQSETASRLGLFSSPGDTRQPSYGDRLMQSQQLSQDYRARTQANNAPRFGDTMSRIAGGENSSYFGTPSRIFDEHKQSLVKGKRDFVHVLLKRNKTFVTVTDVRGNKKTGASAGCLEDRKGRSRLSKYAAEATAEHVGRAARKMGLKSVVMKVKGTTFFNKKKKVILSFREGFRGERVREQSPVVLIHDVTQLPHNGCRLPKQRRV</sequence>
<evidence type="ECO:0000256" key="3">
    <source>
        <dbReference type="ARBA" id="ARBA00023274"/>
    </source>
</evidence>
<dbReference type="AlphaFoldDB" id="Q6ASY6"/>
<dbReference type="Gene3D" id="3.30.420.80">
    <property type="entry name" value="Ribosomal protein S11"/>
    <property type="match status" value="1"/>
</dbReference>
<reference evidence="6" key="2">
    <citation type="journal article" date="2008" name="Nucleic Acids Res.">
        <title>The rice annotation project database (RAP-DB): 2008 update.</title>
        <authorList>
            <consortium name="The rice annotation project (RAP)"/>
        </authorList>
    </citation>
    <scope>GENOME REANNOTATION</scope>
    <source>
        <strain evidence="6">cv. Nipponbare</strain>
    </source>
</reference>
<dbReference type="Pfam" id="PF00411">
    <property type="entry name" value="Ribosomal_S11"/>
    <property type="match status" value="1"/>
</dbReference>
<dbReference type="GO" id="GO:0006412">
    <property type="term" value="P:translation"/>
    <property type="evidence" value="ECO:0007669"/>
    <property type="project" value="InterPro"/>
</dbReference>
<dbReference type="GO" id="GO:0005840">
    <property type="term" value="C:ribosome"/>
    <property type="evidence" value="ECO:0007669"/>
    <property type="project" value="UniProtKB-KW"/>
</dbReference>
<gene>
    <name evidence="5" type="primary">B1246D11.3</name>
</gene>